<evidence type="ECO:0000313" key="2">
    <source>
        <dbReference type="EMBL" id="EDO17599.1"/>
    </source>
</evidence>
<dbReference type="Proteomes" id="UP000000267">
    <property type="component" value="Unassembled WGS sequence"/>
</dbReference>
<feature type="region of interest" description="Disordered" evidence="1">
    <location>
        <begin position="370"/>
        <end position="392"/>
    </location>
</feature>
<dbReference type="EMBL" id="DS480401">
    <property type="protein sequence ID" value="EDO17599.1"/>
    <property type="molecule type" value="Genomic_DNA"/>
</dbReference>
<dbReference type="HOGENOM" id="CLU_580316_0_0_1"/>
<gene>
    <name evidence="2" type="ORF">Kpol_1061p23</name>
</gene>
<sequence length="471" mass="55967">MFVDYSGLQRFQPINEEFLKQYIKLYQFYKLPSIQEKIYMVNNELEKINKSNSLIYNVSLIKIEQIFCLSICLQQMIKMSDIIKRCPTIYILELQVLSCSQFKKLYFDYEDNNHHEKDTVTRLIMELRREYRNLTIELYESVKNLIITLKPRIGESFSYKNWNILQKFIFYKISGDKMKKPQNINLIKIKNAIMNEQLIMDDNFQNIFKKFQFYKFNISKINQQNLENFNYENLKLIKTSNKISLYLKDSNRIYSIPNQKKSIKNKSTAKQPAFLELFKENQQQQQKQQQHQNHQHDTYENEVQNVNNKENYTGNDSHENIHQITDVPSTQSPNIRSDILWVKKSKPLGEIDPNRYSNSSSKYLSIASLPSNCDSKEESNSSIKSELEPRRISKSRFSDANTSIISFNDQATSNSENDRIYSSADQTSGEYKIKSLEDLTFKEFLRYKFTKSKQKKTESQMLFYCYEKTPQ</sequence>
<dbReference type="RefSeq" id="XP_001645457.1">
    <property type="nucleotide sequence ID" value="XM_001645407.1"/>
</dbReference>
<protein>
    <submittedName>
        <fullName evidence="2">Uncharacterized protein</fullName>
    </submittedName>
</protein>
<name>A7TJE9_VANPO</name>
<dbReference type="OrthoDB" id="4065251at2759"/>
<evidence type="ECO:0000256" key="1">
    <source>
        <dbReference type="SAM" id="MobiDB-lite"/>
    </source>
</evidence>
<organism evidence="3">
    <name type="scientific">Vanderwaltozyma polyspora (strain ATCC 22028 / DSM 70294 / BCRC 21397 / CBS 2163 / NBRC 10782 / NRRL Y-8283 / UCD 57-17)</name>
    <name type="common">Kluyveromyces polysporus</name>
    <dbReference type="NCBI Taxonomy" id="436907"/>
    <lineage>
        <taxon>Eukaryota</taxon>
        <taxon>Fungi</taxon>
        <taxon>Dikarya</taxon>
        <taxon>Ascomycota</taxon>
        <taxon>Saccharomycotina</taxon>
        <taxon>Saccharomycetes</taxon>
        <taxon>Saccharomycetales</taxon>
        <taxon>Saccharomycetaceae</taxon>
        <taxon>Vanderwaltozyma</taxon>
    </lineage>
</organism>
<dbReference type="OMA" id="PTIYILE"/>
<feature type="compositionally biased region" description="Basic and acidic residues" evidence="1">
    <location>
        <begin position="374"/>
        <end position="391"/>
    </location>
</feature>
<dbReference type="eggNOG" id="ENOG502SV1P">
    <property type="taxonomic scope" value="Eukaryota"/>
</dbReference>
<evidence type="ECO:0000313" key="3">
    <source>
        <dbReference type="Proteomes" id="UP000000267"/>
    </source>
</evidence>
<accession>A7TJE9</accession>
<dbReference type="InParanoid" id="A7TJE9"/>
<proteinExistence type="predicted"/>
<keyword evidence="3" id="KW-1185">Reference proteome</keyword>
<dbReference type="PhylomeDB" id="A7TJE9"/>
<dbReference type="KEGG" id="vpo:Kpol_1061p23"/>
<dbReference type="AlphaFoldDB" id="A7TJE9"/>
<reference evidence="2 3" key="1">
    <citation type="journal article" date="2007" name="Proc. Natl. Acad. Sci. U.S.A.">
        <title>Independent sorting-out of thousands of duplicated gene pairs in two yeast species descended from a whole-genome duplication.</title>
        <authorList>
            <person name="Scannell D.R."/>
            <person name="Frank A.C."/>
            <person name="Conant G.C."/>
            <person name="Byrne K.P."/>
            <person name="Woolfit M."/>
            <person name="Wolfe K.H."/>
        </authorList>
    </citation>
    <scope>NUCLEOTIDE SEQUENCE [LARGE SCALE GENOMIC DNA]</scope>
    <source>
        <strain evidence="3">ATCC 22028 / DSM 70294 / BCRC 21397 / CBS 2163 / NBRC 10782 / NRRL Y-8283 / UCD 57-17</strain>
    </source>
</reference>
<dbReference type="GeneID" id="5545830"/>